<sequence length="308" mass="33540">MPCDDAAAHAFLRCTLNTADRVKSARFYREVLDLRQRGEFTDAEADVSALGISQPAHRTRSRLWDRRWSRRTPALELVQWHEPRAHTVVPTPATTIGLRAVGFRVESVATVRTAVARAGRDARMLPSGWPTGTGPTAWTLDLDGVTVELVQSRLTDTDGPVLSHLRLNCADLARSIEWYEHLGFDVAAKETSTLLPGLPLGLAGQVEVASASLQLGEDDPFRLELLQWVDPPGSTPASSEGNAPGLAHIAFGVEDARMAHRYLETAGLANSGPPRWNPAPGSTHETGWSVFLTDPDGVRVELAEHTPR</sequence>
<dbReference type="InterPro" id="IPR037523">
    <property type="entry name" value="VOC_core"/>
</dbReference>
<dbReference type="AlphaFoldDB" id="A0A318LLK6"/>
<dbReference type="SUPFAM" id="SSF54593">
    <property type="entry name" value="Glyoxalase/Bleomycin resistance protein/Dihydroxybiphenyl dioxygenase"/>
    <property type="match status" value="2"/>
</dbReference>
<organism evidence="3 4">
    <name type="scientific">Prauserella flavalba</name>
    <dbReference type="NCBI Taxonomy" id="1477506"/>
    <lineage>
        <taxon>Bacteria</taxon>
        <taxon>Bacillati</taxon>
        <taxon>Actinomycetota</taxon>
        <taxon>Actinomycetes</taxon>
        <taxon>Pseudonocardiales</taxon>
        <taxon>Pseudonocardiaceae</taxon>
        <taxon>Prauserella</taxon>
    </lineage>
</organism>
<reference evidence="3 4" key="1">
    <citation type="submission" date="2016-07" db="EMBL/GenBank/DDBJ databases">
        <title>Draft genome sequence of Prauserella sp. YIM 121212, isolated from alkaline soil.</title>
        <authorList>
            <person name="Ruckert C."/>
            <person name="Albersmeier A."/>
            <person name="Jiang C.-L."/>
            <person name="Jiang Y."/>
            <person name="Kalinowski J."/>
            <person name="Schneider O."/>
            <person name="Winkler A."/>
            <person name="Zotchev S.B."/>
        </authorList>
    </citation>
    <scope>NUCLEOTIDE SEQUENCE [LARGE SCALE GENOMIC DNA]</scope>
    <source>
        <strain evidence="3 4">YIM 121212</strain>
    </source>
</reference>
<evidence type="ECO:0000256" key="1">
    <source>
        <dbReference type="ARBA" id="ARBA00022723"/>
    </source>
</evidence>
<keyword evidence="1" id="KW-0479">Metal-binding</keyword>
<dbReference type="OrthoDB" id="317332at2"/>
<dbReference type="GO" id="GO:0046872">
    <property type="term" value="F:metal ion binding"/>
    <property type="evidence" value="ECO:0007669"/>
    <property type="project" value="UniProtKB-KW"/>
</dbReference>
<dbReference type="InterPro" id="IPR004360">
    <property type="entry name" value="Glyas_Fos-R_dOase_dom"/>
</dbReference>
<proteinExistence type="predicted"/>
<dbReference type="InterPro" id="IPR051332">
    <property type="entry name" value="Fosfomycin_Res_Enzymes"/>
</dbReference>
<comment type="caution">
    <text evidence="3">The sequence shown here is derived from an EMBL/GenBank/DDBJ whole genome shotgun (WGS) entry which is preliminary data.</text>
</comment>
<evidence type="ECO:0000313" key="4">
    <source>
        <dbReference type="Proteomes" id="UP000247892"/>
    </source>
</evidence>
<name>A0A318LLK6_9PSEU</name>
<keyword evidence="4" id="KW-1185">Reference proteome</keyword>
<dbReference type="RefSeq" id="WP_110344114.1">
    <property type="nucleotide sequence ID" value="NZ_JBHVKT010000052.1"/>
</dbReference>
<dbReference type="Pfam" id="PF00903">
    <property type="entry name" value="Glyoxalase"/>
    <property type="match status" value="1"/>
</dbReference>
<protein>
    <recommendedName>
        <fullName evidence="2">VOC domain-containing protein</fullName>
    </recommendedName>
</protein>
<dbReference type="PANTHER" id="PTHR36113">
    <property type="entry name" value="LYASE, PUTATIVE-RELATED-RELATED"/>
    <property type="match status" value="1"/>
</dbReference>
<dbReference type="EMBL" id="MASU01000033">
    <property type="protein sequence ID" value="PXY16864.1"/>
    <property type="molecule type" value="Genomic_DNA"/>
</dbReference>
<gene>
    <name evidence="3" type="ORF">BA062_38195</name>
</gene>
<evidence type="ECO:0000313" key="3">
    <source>
        <dbReference type="EMBL" id="PXY16864.1"/>
    </source>
</evidence>
<feature type="domain" description="VOC" evidence="2">
    <location>
        <begin position="161"/>
        <end position="305"/>
    </location>
</feature>
<feature type="domain" description="VOC" evidence="2">
    <location>
        <begin position="10"/>
        <end position="152"/>
    </location>
</feature>
<dbReference type="Proteomes" id="UP000247892">
    <property type="component" value="Unassembled WGS sequence"/>
</dbReference>
<evidence type="ECO:0000259" key="2">
    <source>
        <dbReference type="PROSITE" id="PS51819"/>
    </source>
</evidence>
<dbReference type="Gene3D" id="3.10.180.10">
    <property type="entry name" value="2,3-Dihydroxybiphenyl 1,2-Dioxygenase, domain 1"/>
    <property type="match status" value="2"/>
</dbReference>
<dbReference type="PROSITE" id="PS51819">
    <property type="entry name" value="VOC"/>
    <property type="match status" value="2"/>
</dbReference>
<accession>A0A318LLK6</accession>
<dbReference type="InterPro" id="IPR029068">
    <property type="entry name" value="Glyas_Bleomycin-R_OHBP_Dase"/>
</dbReference>
<dbReference type="PANTHER" id="PTHR36113:SF6">
    <property type="entry name" value="FOSFOMYCIN RESISTANCE PROTEIN FOSX"/>
    <property type="match status" value="1"/>
</dbReference>
<dbReference type="CDD" id="cd06587">
    <property type="entry name" value="VOC"/>
    <property type="match status" value="1"/>
</dbReference>